<evidence type="ECO:0000313" key="2">
    <source>
        <dbReference type="Proteomes" id="UP001597296"/>
    </source>
</evidence>
<name>A0ABW5CCM4_9PROT</name>
<dbReference type="Proteomes" id="UP001597296">
    <property type="component" value="Unassembled WGS sequence"/>
</dbReference>
<keyword evidence="2" id="KW-1185">Reference proteome</keyword>
<proteinExistence type="predicted"/>
<reference evidence="2" key="1">
    <citation type="journal article" date="2019" name="Int. J. Syst. Evol. Microbiol.">
        <title>The Global Catalogue of Microorganisms (GCM) 10K type strain sequencing project: providing services to taxonomists for standard genome sequencing and annotation.</title>
        <authorList>
            <consortium name="The Broad Institute Genomics Platform"/>
            <consortium name="The Broad Institute Genome Sequencing Center for Infectious Disease"/>
            <person name="Wu L."/>
            <person name="Ma J."/>
        </authorList>
    </citation>
    <scope>NUCLEOTIDE SEQUENCE [LARGE SCALE GENOMIC DNA]</scope>
    <source>
        <strain evidence="2">KCTC 15012</strain>
    </source>
</reference>
<comment type="caution">
    <text evidence="1">The sequence shown here is derived from an EMBL/GenBank/DDBJ whole genome shotgun (WGS) entry which is preliminary data.</text>
</comment>
<dbReference type="RefSeq" id="WP_377316961.1">
    <property type="nucleotide sequence ID" value="NZ_JBHUIY010000024.1"/>
</dbReference>
<accession>A0ABW5CCM4</accession>
<organism evidence="1 2">
    <name type="scientific">Phaeospirillum tilakii</name>
    <dbReference type="NCBI Taxonomy" id="741673"/>
    <lineage>
        <taxon>Bacteria</taxon>
        <taxon>Pseudomonadati</taxon>
        <taxon>Pseudomonadota</taxon>
        <taxon>Alphaproteobacteria</taxon>
        <taxon>Rhodospirillales</taxon>
        <taxon>Rhodospirillaceae</taxon>
        <taxon>Phaeospirillum</taxon>
    </lineage>
</organism>
<protein>
    <recommendedName>
        <fullName evidence="3">Lipoprotein</fullName>
    </recommendedName>
</protein>
<gene>
    <name evidence="1" type="ORF">ACFSNB_12310</name>
</gene>
<sequence>MREPAAPFHLPSPWRLVPPSPWRLVPLLALVALAGCASLTNKKEPPPCPPVYILGDTQHVTKYRQGAGRDLTDVELEAEVVGFKGECHYDDKGAIVDLGVSFQVKRGPGAAGRDSELSYFVAIPKFYPAESAKAVLTTPVHFPDGVETVRVDDEGVTMRIPVQNREVIDQYEIYVGFQTTPEQLELNRKMRR</sequence>
<evidence type="ECO:0000313" key="1">
    <source>
        <dbReference type="EMBL" id="MFD2234592.1"/>
    </source>
</evidence>
<dbReference type="EMBL" id="JBHUIY010000024">
    <property type="protein sequence ID" value="MFD2234592.1"/>
    <property type="molecule type" value="Genomic_DNA"/>
</dbReference>
<evidence type="ECO:0008006" key="3">
    <source>
        <dbReference type="Google" id="ProtNLM"/>
    </source>
</evidence>